<dbReference type="EMBL" id="OW240915">
    <property type="protein sequence ID" value="CAH2286315.1"/>
    <property type="molecule type" value="Genomic_DNA"/>
</dbReference>
<evidence type="ECO:0000256" key="3">
    <source>
        <dbReference type="PROSITE-ProRule" id="PRU00221"/>
    </source>
</evidence>
<dbReference type="InterPro" id="IPR019775">
    <property type="entry name" value="WD40_repeat_CS"/>
</dbReference>
<feature type="repeat" description="WD" evidence="3">
    <location>
        <begin position="207"/>
        <end position="239"/>
    </location>
</feature>
<dbReference type="InterPro" id="IPR036322">
    <property type="entry name" value="WD40_repeat_dom_sf"/>
</dbReference>
<dbReference type="SMART" id="SM00320">
    <property type="entry name" value="WD40"/>
    <property type="match status" value="3"/>
</dbReference>
<dbReference type="InterPro" id="IPR015943">
    <property type="entry name" value="WD40/YVTN_repeat-like_dom_sf"/>
</dbReference>
<dbReference type="PROSITE" id="PS00678">
    <property type="entry name" value="WD_REPEATS_1"/>
    <property type="match status" value="1"/>
</dbReference>
<accession>A0AAD1W6N4</accession>
<keyword evidence="1 3" id="KW-0853">WD repeat</keyword>
<dbReference type="SUPFAM" id="SSF50978">
    <property type="entry name" value="WD40 repeat-like"/>
    <property type="match status" value="1"/>
</dbReference>
<name>A0AAD1W6N4_PELCU</name>
<dbReference type="Pfam" id="PF00400">
    <property type="entry name" value="WD40"/>
    <property type="match status" value="2"/>
</dbReference>
<evidence type="ECO:0000313" key="4">
    <source>
        <dbReference type="EMBL" id="CAH2286315.1"/>
    </source>
</evidence>
<protein>
    <submittedName>
        <fullName evidence="4">WD repeat-containing 97 isoform X2</fullName>
    </submittedName>
</protein>
<dbReference type="Gene3D" id="2.130.10.10">
    <property type="entry name" value="YVTN repeat-like/Quinoprotein amine dehydrogenase"/>
    <property type="match status" value="1"/>
</dbReference>
<dbReference type="PANTHER" id="PTHR45532">
    <property type="entry name" value="WD REPEAT-CONTAINING PROTEIN 97"/>
    <property type="match status" value="1"/>
</dbReference>
<dbReference type="PROSITE" id="PS50082">
    <property type="entry name" value="WD_REPEATS_2"/>
    <property type="match status" value="2"/>
</dbReference>
<dbReference type="AlphaFoldDB" id="A0AAD1W6N4"/>
<keyword evidence="5" id="KW-1185">Reference proteome</keyword>
<dbReference type="InterPro" id="IPR001680">
    <property type="entry name" value="WD40_rpt"/>
</dbReference>
<sequence>MARNRPPHQQLLGWSVKQEDLQAQVLHHGLHLLLHIPFTNSIKYVAYIPTLHLFVSIDSVGHIQQHDRGGQVGRCVHFMWPLCGILYAWQVQQYVAWSHKELLVLDQSLAMVSRCPVKQGVSCSAYDSGRNHVLSGGCGGVTVWRFSHSTRNLTCHQFLNQGMTEQDRVTVIALDTASALPHTCFAVCRTSVWEYDLNSGNLLRIRRDLHHRRITGLLYSEFLQLLISGSRDGSIKIWNGEAQLKAAYLGHSGPVTALSLDVSGMTVYSGSEDSTLRSWDLETHEQVGEQQLTGMVLKLEMFDEDETFVVSQMSCVLDVWQVHKLYQLHAPVGVMLTDITTSQGQLPSRALCVCADNTVRLIAAGTGDLISTLLLDPGTRTVGAEYCGHTECVHVLLEEGDLVTANALLNPMSIVNRVKLGSPGILPICLTVYSLILDETNVITEWREVVENKGVKIIRLENQELDLLKKNR</sequence>
<gene>
    <name evidence="4" type="ORF">PECUL_23A041946</name>
</gene>
<proteinExistence type="predicted"/>
<dbReference type="PROSITE" id="PS50294">
    <property type="entry name" value="WD_REPEATS_REGION"/>
    <property type="match status" value="2"/>
</dbReference>
<evidence type="ECO:0000256" key="1">
    <source>
        <dbReference type="ARBA" id="ARBA00022574"/>
    </source>
</evidence>
<feature type="repeat" description="WD" evidence="3">
    <location>
        <begin position="248"/>
        <end position="289"/>
    </location>
</feature>
<evidence type="ECO:0000256" key="2">
    <source>
        <dbReference type="ARBA" id="ARBA00022737"/>
    </source>
</evidence>
<evidence type="ECO:0000313" key="5">
    <source>
        <dbReference type="Proteomes" id="UP001295444"/>
    </source>
</evidence>
<reference evidence="4" key="1">
    <citation type="submission" date="2022-03" db="EMBL/GenBank/DDBJ databases">
        <authorList>
            <person name="Alioto T."/>
            <person name="Alioto T."/>
            <person name="Gomez Garrido J."/>
        </authorList>
    </citation>
    <scope>NUCLEOTIDE SEQUENCE</scope>
</reference>
<keyword evidence="2" id="KW-0677">Repeat</keyword>
<organism evidence="4 5">
    <name type="scientific">Pelobates cultripes</name>
    <name type="common">Western spadefoot toad</name>
    <dbReference type="NCBI Taxonomy" id="61616"/>
    <lineage>
        <taxon>Eukaryota</taxon>
        <taxon>Metazoa</taxon>
        <taxon>Chordata</taxon>
        <taxon>Craniata</taxon>
        <taxon>Vertebrata</taxon>
        <taxon>Euteleostomi</taxon>
        <taxon>Amphibia</taxon>
        <taxon>Batrachia</taxon>
        <taxon>Anura</taxon>
        <taxon>Pelobatoidea</taxon>
        <taxon>Pelobatidae</taxon>
        <taxon>Pelobates</taxon>
    </lineage>
</organism>
<dbReference type="PANTHER" id="PTHR45532:SF1">
    <property type="entry name" value="WD REPEAT-CONTAINING PROTEIN 97"/>
    <property type="match status" value="1"/>
</dbReference>
<dbReference type="Proteomes" id="UP001295444">
    <property type="component" value="Chromosome 04"/>
</dbReference>